<dbReference type="InterPro" id="IPR029056">
    <property type="entry name" value="Ribokinase-like"/>
</dbReference>
<keyword evidence="3 12" id="KW-0547">Nucleotide-binding</keyword>
<organism evidence="14 15">
    <name type="scientific">Bifidobacterium favimelis</name>
    <dbReference type="NCBI Taxonomy" id="3122979"/>
    <lineage>
        <taxon>Bacteria</taxon>
        <taxon>Bacillati</taxon>
        <taxon>Actinomycetota</taxon>
        <taxon>Actinomycetes</taxon>
        <taxon>Bifidobacteriales</taxon>
        <taxon>Bifidobacteriaceae</taxon>
        <taxon>Bifidobacterium</taxon>
    </lineage>
</organism>
<protein>
    <recommendedName>
        <fullName evidence="12">Ribokinase</fullName>
        <shortName evidence="12">RK</shortName>
        <ecNumber evidence="12">2.7.1.15</ecNumber>
    </recommendedName>
</protein>
<feature type="binding site" evidence="12">
    <location>
        <position position="529"/>
    </location>
    <ligand>
        <name>ATP</name>
        <dbReference type="ChEBI" id="CHEBI:30616"/>
    </ligand>
</feature>
<dbReference type="CDD" id="cd01392">
    <property type="entry name" value="HTH_LacI"/>
    <property type="match status" value="1"/>
</dbReference>
<comment type="function">
    <text evidence="12">Catalyzes the phosphorylation of ribose at O-5 in a reaction requiring ATP and magnesium. The resulting D-ribose-5-phosphate can then be used either for sythesis of nucleotides, histidine, and tryptophan, or as a component of the pentose phosphate pathway.</text>
</comment>
<dbReference type="EC" id="2.7.1.15" evidence="12"/>
<evidence type="ECO:0000256" key="9">
    <source>
        <dbReference type="ARBA" id="ARBA00023125"/>
    </source>
</evidence>
<keyword evidence="6 12" id="KW-0460">Magnesium</keyword>
<feature type="binding site" evidence="12">
    <location>
        <position position="485"/>
    </location>
    <ligand>
        <name>substrate</name>
    </ligand>
</feature>
<keyword evidence="4 12" id="KW-0418">Kinase</keyword>
<dbReference type="SUPFAM" id="SSF53822">
    <property type="entry name" value="Periplasmic binding protein-like I"/>
    <property type="match status" value="1"/>
</dbReference>
<proteinExistence type="inferred from homology"/>
<comment type="subunit">
    <text evidence="12">Homodimer.</text>
</comment>
<dbReference type="SUPFAM" id="SSF47413">
    <property type="entry name" value="lambda repressor-like DNA-binding domains"/>
    <property type="match status" value="1"/>
</dbReference>
<comment type="similarity">
    <text evidence="12">Belongs to the carbohydrate kinase PfkB family. Ribokinase subfamily.</text>
</comment>
<dbReference type="Pfam" id="PF00294">
    <property type="entry name" value="PfkB"/>
    <property type="match status" value="1"/>
</dbReference>
<keyword evidence="7 12" id="KW-0630">Potassium</keyword>
<feature type="binding site" evidence="12">
    <location>
        <position position="593"/>
    </location>
    <ligand>
        <name>substrate</name>
    </ligand>
</feature>
<feature type="binding site" evidence="12">
    <location>
        <position position="617"/>
    </location>
    <ligand>
        <name>ATP</name>
        <dbReference type="ChEBI" id="CHEBI:30616"/>
    </ligand>
</feature>
<evidence type="ECO:0000256" key="3">
    <source>
        <dbReference type="ARBA" id="ARBA00022741"/>
    </source>
</evidence>
<keyword evidence="15" id="KW-1185">Reference proteome</keyword>
<evidence type="ECO:0000313" key="14">
    <source>
        <dbReference type="EMBL" id="MEK0307239.1"/>
    </source>
</evidence>
<feature type="binding site" evidence="12">
    <location>
        <position position="589"/>
    </location>
    <ligand>
        <name>K(+)</name>
        <dbReference type="ChEBI" id="CHEBI:29103"/>
    </ligand>
</feature>
<comment type="caution">
    <text evidence="14">The sequence shown here is derived from an EMBL/GenBank/DDBJ whole genome shotgun (WGS) entry which is preliminary data.</text>
</comment>
<dbReference type="InterPro" id="IPR000843">
    <property type="entry name" value="HTH_LacI"/>
</dbReference>
<keyword evidence="8" id="KW-0805">Transcription regulation</keyword>
<evidence type="ECO:0000256" key="6">
    <source>
        <dbReference type="ARBA" id="ARBA00022842"/>
    </source>
</evidence>
<dbReference type="Proteomes" id="UP001373159">
    <property type="component" value="Unassembled WGS sequence"/>
</dbReference>
<dbReference type="Pfam" id="PF00356">
    <property type="entry name" value="LacI"/>
    <property type="match status" value="1"/>
</dbReference>
<evidence type="ECO:0000256" key="11">
    <source>
        <dbReference type="ARBA" id="ARBA00023277"/>
    </source>
</evidence>
<dbReference type="Pfam" id="PF13377">
    <property type="entry name" value="Peripla_BP_3"/>
    <property type="match status" value="1"/>
</dbReference>
<feature type="binding site" evidence="12">
    <location>
        <position position="587"/>
    </location>
    <ligand>
        <name>K(+)</name>
        <dbReference type="ChEBI" id="CHEBI:29103"/>
    </ligand>
</feature>
<keyword evidence="9" id="KW-0238">DNA-binding</keyword>
<dbReference type="PRINTS" id="PR00990">
    <property type="entry name" value="RIBOKINASE"/>
</dbReference>
<feature type="binding site" evidence="12">
    <location>
        <position position="632"/>
    </location>
    <ligand>
        <name>K(+)</name>
        <dbReference type="ChEBI" id="CHEBI:29103"/>
    </ligand>
</feature>
<dbReference type="InterPro" id="IPR010982">
    <property type="entry name" value="Lambda_DNA-bd_dom_sf"/>
</dbReference>
<keyword evidence="10" id="KW-0804">Transcription</keyword>
<evidence type="ECO:0000256" key="1">
    <source>
        <dbReference type="ARBA" id="ARBA00022679"/>
    </source>
</evidence>
<dbReference type="CDD" id="cd01174">
    <property type="entry name" value="ribokinase"/>
    <property type="match status" value="1"/>
</dbReference>
<dbReference type="PROSITE" id="PS50932">
    <property type="entry name" value="HTH_LACI_2"/>
    <property type="match status" value="1"/>
</dbReference>
<comment type="pathway">
    <text evidence="12">Carbohydrate metabolism; D-ribose degradation; D-ribose 5-phosphate from beta-D-ribopyranose: step 2/2.</text>
</comment>
<dbReference type="Gene3D" id="3.40.1190.20">
    <property type="match status" value="1"/>
</dbReference>
<feature type="domain" description="HTH lacI-type" evidence="13">
    <location>
        <begin position="22"/>
        <end position="68"/>
    </location>
</feature>
<comment type="subcellular location">
    <subcellularLocation>
        <location evidence="12">Cytoplasm</location>
    </subcellularLocation>
</comment>
<dbReference type="SUPFAM" id="SSF53613">
    <property type="entry name" value="Ribokinase-like"/>
    <property type="match status" value="1"/>
</dbReference>
<dbReference type="HAMAP" id="MF_01987">
    <property type="entry name" value="Ribokinase"/>
    <property type="match status" value="1"/>
</dbReference>
<dbReference type="InterPro" id="IPR028082">
    <property type="entry name" value="Peripla_BP_I"/>
</dbReference>
<feature type="binding site" evidence="12">
    <location>
        <begin position="592"/>
        <end position="593"/>
    </location>
    <ligand>
        <name>ATP</name>
        <dbReference type="ChEBI" id="CHEBI:30616"/>
    </ligand>
</feature>
<evidence type="ECO:0000256" key="12">
    <source>
        <dbReference type="HAMAP-Rule" id="MF_01987"/>
    </source>
</evidence>
<dbReference type="CDD" id="cd06267">
    <property type="entry name" value="PBP1_LacI_sugar_binding-like"/>
    <property type="match status" value="1"/>
</dbReference>
<dbReference type="EMBL" id="JBANBB010000002">
    <property type="protein sequence ID" value="MEK0307239.1"/>
    <property type="molecule type" value="Genomic_DNA"/>
</dbReference>
<evidence type="ECO:0000256" key="2">
    <source>
        <dbReference type="ARBA" id="ARBA00022723"/>
    </source>
</evidence>
<comment type="caution">
    <text evidence="12">Lacks conserved residue(s) required for the propagation of feature annotation.</text>
</comment>
<keyword evidence="12" id="KW-0963">Cytoplasm</keyword>
<keyword evidence="11 12" id="KW-0119">Carbohydrate metabolism</keyword>
<sequence>MGADQALQVVLDGDDSGGRVSMNIKDIAGLAGVSTSTVSKIVNHKDADITDATRQRVLDLVRRYHYVPYSSAKPQTASWRIGVLLRSSISMDTTLDGIIKTAQAEGYGTLVFDSFSDRDQEEANLKAALEQKVDGIIWEPVGRESLTLKKLIEEEGVPELTIGPLGDDRSSLLSYEEAAYRITRELVDRKHASIACLVTPGRRMDSFLRGYRRCLFDHNLEFHEDLVFRQVDDETSRIMDGRQVTGVVASHYRLALELLQYAQSLHYRIPQDFSLVSLKNDTSEPLRYPGSPVVSSYTMRNADFGSYLCGRIIDTIGHRTTNPETFDQAFHLDGESTVAPPPLMRRKRIVVVGSINFDTYLTVPDLPRAGMTVSTHTYASTPGGKAANQAIGAARLGHRVSLIGNVGNDATADKIYGSMRRAHVDTTGIKRVTGRDTGKAYIFVDDRGESTISLVAGANATLTPADIRGRKRLFENAAYCLVQTEIPLDAVQEACRTARRHGAKTIVKPSSCTSLPGGILEETDMLIPNLSELETICPGGGTKVQKAERLIKAGAGMVIITEGERGCTLVTGKGHRTFPARKTRVVDDTGAGDAFISALAACLLDGVDLEKAIFMANQAAAFSVSQEGVIPSMVDRQQLECLMSRKEAPEGRGRAGVSPV</sequence>
<dbReference type="PANTHER" id="PTHR10584">
    <property type="entry name" value="SUGAR KINASE"/>
    <property type="match status" value="1"/>
</dbReference>
<dbReference type="Gene3D" id="1.10.260.40">
    <property type="entry name" value="lambda repressor-like DNA-binding domains"/>
    <property type="match status" value="1"/>
</dbReference>
<dbReference type="Gene3D" id="3.40.50.2300">
    <property type="match status" value="2"/>
</dbReference>
<keyword evidence="2 12" id="KW-0479">Metal-binding</keyword>
<dbReference type="SMART" id="SM00354">
    <property type="entry name" value="HTH_LACI"/>
    <property type="match status" value="1"/>
</dbReference>
<feature type="binding site" evidence="12">
    <location>
        <begin position="561"/>
        <end position="566"/>
    </location>
    <ligand>
        <name>ATP</name>
        <dbReference type="ChEBI" id="CHEBI:30616"/>
    </ligand>
</feature>
<evidence type="ECO:0000256" key="5">
    <source>
        <dbReference type="ARBA" id="ARBA00022840"/>
    </source>
</evidence>
<feature type="binding site" evidence="12">
    <location>
        <begin position="384"/>
        <end position="388"/>
    </location>
    <ligand>
        <name>substrate</name>
    </ligand>
</feature>
<feature type="binding site" evidence="12">
    <location>
        <position position="623"/>
    </location>
    <ligand>
        <name>K(+)</name>
        <dbReference type="ChEBI" id="CHEBI:29103"/>
    </ligand>
</feature>
<comment type="catalytic activity">
    <reaction evidence="12">
        <text>D-ribose + ATP = D-ribose 5-phosphate + ADP + H(+)</text>
        <dbReference type="Rhea" id="RHEA:13697"/>
        <dbReference type="ChEBI" id="CHEBI:15378"/>
        <dbReference type="ChEBI" id="CHEBI:30616"/>
        <dbReference type="ChEBI" id="CHEBI:47013"/>
        <dbReference type="ChEBI" id="CHEBI:78346"/>
        <dbReference type="ChEBI" id="CHEBI:456216"/>
        <dbReference type="EC" id="2.7.1.15"/>
    </reaction>
</comment>
<dbReference type="GO" id="GO:0016301">
    <property type="term" value="F:kinase activity"/>
    <property type="evidence" value="ECO:0007669"/>
    <property type="project" value="UniProtKB-KW"/>
</dbReference>
<feature type="binding site" evidence="12">
    <location>
        <begin position="356"/>
        <end position="358"/>
    </location>
    <ligand>
        <name>substrate</name>
    </ligand>
</feature>
<evidence type="ECO:0000256" key="8">
    <source>
        <dbReference type="ARBA" id="ARBA00023015"/>
    </source>
</evidence>
<evidence type="ECO:0000313" key="15">
    <source>
        <dbReference type="Proteomes" id="UP001373159"/>
    </source>
</evidence>
<dbReference type="RefSeq" id="WP_340469969.1">
    <property type="nucleotide sequence ID" value="NZ_JBANBB010000002.1"/>
</dbReference>
<evidence type="ECO:0000256" key="10">
    <source>
        <dbReference type="ARBA" id="ARBA00023163"/>
    </source>
</evidence>
<evidence type="ECO:0000256" key="7">
    <source>
        <dbReference type="ARBA" id="ARBA00022958"/>
    </source>
</evidence>
<feature type="active site" description="Proton acceptor" evidence="12">
    <location>
        <position position="593"/>
    </location>
</feature>
<reference evidence="14 15" key="1">
    <citation type="submission" date="2024-02" db="EMBL/GenBank/DDBJ databases">
        <title>Bifidobacterium honeyensis sp. nov., isolated from the comb honey.</title>
        <authorList>
            <person name="Liu W."/>
            <person name="Li Y."/>
        </authorList>
    </citation>
    <scope>NUCLEOTIDE SEQUENCE [LARGE SCALE GENOMIC DNA]</scope>
    <source>
        <strain evidence="14 15">IMAU50988</strain>
    </source>
</reference>
<dbReference type="InterPro" id="IPR002139">
    <property type="entry name" value="Ribo/fructo_kinase"/>
</dbReference>
<evidence type="ECO:0000256" key="4">
    <source>
        <dbReference type="ARBA" id="ARBA00022777"/>
    </source>
</evidence>
<evidence type="ECO:0000259" key="13">
    <source>
        <dbReference type="PROSITE" id="PS50932"/>
    </source>
</evidence>
<dbReference type="InterPro" id="IPR011611">
    <property type="entry name" value="PfkB_dom"/>
</dbReference>
<accession>A0ABU8ZRA2</accession>
<keyword evidence="1 12" id="KW-0808">Transferase</keyword>
<dbReference type="InterPro" id="IPR011877">
    <property type="entry name" value="Ribokinase"/>
</dbReference>
<dbReference type="PANTHER" id="PTHR10584:SF166">
    <property type="entry name" value="RIBOKINASE"/>
    <property type="match status" value="1"/>
</dbReference>
<comment type="activity regulation">
    <text evidence="12">Activated by a monovalent cation that binds near, but not in, the active site. The most likely occupant of the site in vivo is potassium. Ion binding induces a conformational change that may alter substrate affinity.</text>
</comment>
<dbReference type="InterPro" id="IPR046335">
    <property type="entry name" value="LacI/GalR-like_sensor"/>
</dbReference>
<gene>
    <name evidence="12" type="primary">rbsK</name>
    <name evidence="14" type="ORF">V8P97_07175</name>
</gene>
<feature type="binding site" evidence="12">
    <location>
        <position position="626"/>
    </location>
    <ligand>
        <name>K(+)</name>
        <dbReference type="ChEBI" id="CHEBI:29103"/>
    </ligand>
</feature>
<keyword evidence="5 12" id="KW-0067">ATP-binding</keyword>
<name>A0ABU8ZRA2_9BIFI</name>
<feature type="binding site" evidence="12">
    <location>
        <position position="628"/>
    </location>
    <ligand>
        <name>K(+)</name>
        <dbReference type="ChEBI" id="CHEBI:29103"/>
    </ligand>
</feature>
<comment type="cofactor">
    <cofactor evidence="12">
        <name>Mg(2+)</name>
        <dbReference type="ChEBI" id="CHEBI:18420"/>
    </cofactor>
    <text evidence="12">Requires a divalent cation, most likely magnesium in vivo, as an electrophilic catalyst to aid phosphoryl group transfer. It is the chelate of the metal and the nucleotide that is the actual substrate.</text>
</comment>
<dbReference type="PROSITE" id="PS00356">
    <property type="entry name" value="HTH_LACI_1"/>
    <property type="match status" value="1"/>
</dbReference>